<accession>A0A835CFY6</accession>
<name>A0A835CFY6_9FABA</name>
<dbReference type="EMBL" id="JAAIUW010000003">
    <property type="protein sequence ID" value="KAF7840106.1"/>
    <property type="molecule type" value="Genomic_DNA"/>
</dbReference>
<gene>
    <name evidence="1" type="ORF">G2W53_008588</name>
</gene>
<protein>
    <submittedName>
        <fullName evidence="1">BTB/POZ domain-containing protein</fullName>
    </submittedName>
</protein>
<reference evidence="1" key="1">
    <citation type="submission" date="2020-09" db="EMBL/GenBank/DDBJ databases">
        <title>Genome-Enabled Discovery of Anthraquinone Biosynthesis in Senna tora.</title>
        <authorList>
            <person name="Kang S.-H."/>
            <person name="Pandey R.P."/>
            <person name="Lee C.-M."/>
            <person name="Sim J.-S."/>
            <person name="Jeong J.-T."/>
            <person name="Choi B.-S."/>
            <person name="Jung M."/>
            <person name="Ginzburg D."/>
            <person name="Zhao K."/>
            <person name="Won S.Y."/>
            <person name="Oh T.-J."/>
            <person name="Yu Y."/>
            <person name="Kim N.-H."/>
            <person name="Lee O.R."/>
            <person name="Lee T.-H."/>
            <person name="Bashyal P."/>
            <person name="Kim T.-S."/>
            <person name="Lee W.-H."/>
            <person name="Kawkins C."/>
            <person name="Kim C.-K."/>
            <person name="Kim J.S."/>
            <person name="Ahn B.O."/>
            <person name="Rhee S.Y."/>
            <person name="Sohng J.K."/>
        </authorList>
    </citation>
    <scope>NUCLEOTIDE SEQUENCE</scope>
    <source>
        <tissue evidence="1">Leaf</tissue>
    </source>
</reference>
<keyword evidence="2" id="KW-1185">Reference proteome</keyword>
<dbReference type="Proteomes" id="UP000634136">
    <property type="component" value="Unassembled WGS sequence"/>
</dbReference>
<evidence type="ECO:0000313" key="2">
    <source>
        <dbReference type="Proteomes" id="UP000634136"/>
    </source>
</evidence>
<sequence>MASVSEPLRNDRRHQIWNALLRFGHSVPCLEKYRNHSMNSIQPKSSSIGPNHAWRSPDLDSNRHCSFRVVIDQTSCPAIFGWESSESSKYSLPRMSLVVSSSNLNLVKRLLIFSSSSSVQGRASRVRAQNPRVELQNHAPTILPSQIQPHIEQILRAATRSRSLRWRRRRRPKLARRSPEALRAQFGRGISQRRGIDDDILDGIEGGIGINGGYSARGQDPTRVDSADSAEPGFGALGVVGAGRWDRKRATPRSALRVPAGGGFAAGGMVHDGIEGMLERERMVKEIEKRKESYGGIVAGHERDAFYREREREWRVGLSVCVVLL</sequence>
<evidence type="ECO:0000313" key="1">
    <source>
        <dbReference type="EMBL" id="KAF7840106.1"/>
    </source>
</evidence>
<dbReference type="AlphaFoldDB" id="A0A835CFY6"/>
<organism evidence="1 2">
    <name type="scientific">Senna tora</name>
    <dbReference type="NCBI Taxonomy" id="362788"/>
    <lineage>
        <taxon>Eukaryota</taxon>
        <taxon>Viridiplantae</taxon>
        <taxon>Streptophyta</taxon>
        <taxon>Embryophyta</taxon>
        <taxon>Tracheophyta</taxon>
        <taxon>Spermatophyta</taxon>
        <taxon>Magnoliopsida</taxon>
        <taxon>eudicotyledons</taxon>
        <taxon>Gunneridae</taxon>
        <taxon>Pentapetalae</taxon>
        <taxon>rosids</taxon>
        <taxon>fabids</taxon>
        <taxon>Fabales</taxon>
        <taxon>Fabaceae</taxon>
        <taxon>Caesalpinioideae</taxon>
        <taxon>Cassia clade</taxon>
        <taxon>Senna</taxon>
    </lineage>
</organism>
<comment type="caution">
    <text evidence="1">The sequence shown here is derived from an EMBL/GenBank/DDBJ whole genome shotgun (WGS) entry which is preliminary data.</text>
</comment>
<proteinExistence type="predicted"/>